<accession>A0ABN9DM66</accession>
<feature type="non-terminal residue" evidence="1">
    <location>
        <position position="86"/>
    </location>
</feature>
<dbReference type="EMBL" id="CATNWA010014502">
    <property type="protein sequence ID" value="CAI9572542.1"/>
    <property type="molecule type" value="Genomic_DNA"/>
</dbReference>
<protein>
    <submittedName>
        <fullName evidence="1">Uncharacterized protein</fullName>
    </submittedName>
</protein>
<reference evidence="1" key="1">
    <citation type="submission" date="2023-05" db="EMBL/GenBank/DDBJ databases">
        <authorList>
            <person name="Stuckert A."/>
        </authorList>
    </citation>
    <scope>NUCLEOTIDE SEQUENCE</scope>
</reference>
<dbReference type="Proteomes" id="UP001162483">
    <property type="component" value="Unassembled WGS sequence"/>
</dbReference>
<organism evidence="1 2">
    <name type="scientific">Staurois parvus</name>
    <dbReference type="NCBI Taxonomy" id="386267"/>
    <lineage>
        <taxon>Eukaryota</taxon>
        <taxon>Metazoa</taxon>
        <taxon>Chordata</taxon>
        <taxon>Craniata</taxon>
        <taxon>Vertebrata</taxon>
        <taxon>Euteleostomi</taxon>
        <taxon>Amphibia</taxon>
        <taxon>Batrachia</taxon>
        <taxon>Anura</taxon>
        <taxon>Neobatrachia</taxon>
        <taxon>Ranoidea</taxon>
        <taxon>Ranidae</taxon>
        <taxon>Staurois</taxon>
    </lineage>
</organism>
<feature type="non-terminal residue" evidence="1">
    <location>
        <position position="1"/>
    </location>
</feature>
<proteinExistence type="predicted"/>
<evidence type="ECO:0000313" key="1">
    <source>
        <dbReference type="EMBL" id="CAI9572542.1"/>
    </source>
</evidence>
<evidence type="ECO:0000313" key="2">
    <source>
        <dbReference type="Proteomes" id="UP001162483"/>
    </source>
</evidence>
<keyword evidence="2" id="KW-1185">Reference proteome</keyword>
<name>A0ABN9DM66_9NEOB</name>
<comment type="caution">
    <text evidence="1">The sequence shown here is derived from an EMBL/GenBank/DDBJ whole genome shotgun (WGS) entry which is preliminary data.</text>
</comment>
<sequence length="86" mass="9740">SINHRSPLPCDQLCSITDISATYLYLSVQPHQCPSLQPHQCPSLQPHQCPSLQPISAHHCSLSVPICLSVQPHQRRRKMTYFLNLL</sequence>
<gene>
    <name evidence="1" type="ORF">SPARVUS_LOCUS7460088</name>
</gene>